<dbReference type="PROSITE" id="PS50048">
    <property type="entry name" value="ZN2_CY6_FUNGAL_2"/>
    <property type="match status" value="1"/>
</dbReference>
<feature type="region of interest" description="Disordered" evidence="5">
    <location>
        <begin position="1"/>
        <end position="52"/>
    </location>
</feature>
<dbReference type="PANTHER" id="PTHR47256">
    <property type="entry name" value="ZN(II)2CYS6 TRANSCRIPTION FACTOR (EUROFUNG)-RELATED"/>
    <property type="match status" value="1"/>
</dbReference>
<accession>A0A0D2EVX5</accession>
<dbReference type="STRING" id="348802.A0A0D2EVX5"/>
<dbReference type="CDD" id="cd00067">
    <property type="entry name" value="GAL4"/>
    <property type="match status" value="1"/>
</dbReference>
<dbReference type="GO" id="GO:0008270">
    <property type="term" value="F:zinc ion binding"/>
    <property type="evidence" value="ECO:0007669"/>
    <property type="project" value="InterPro"/>
</dbReference>
<gene>
    <name evidence="7" type="ORF">PV05_00155</name>
</gene>
<proteinExistence type="predicted"/>
<sequence>MASSRQDAFTEAQGPVSSDETPQLEHEQPDVDAAQTLPDADPPDPSSRSRTRSSLACFMCQKKKIKCTGTFPCANCLRRNWSCRFDAEADGRRKANNRRTVQGLNEAMEQLRRQRQMISGILAIIKAGDPDAIRGFVEQVNKTENLAEIAGFVQGEVERDEKIHKAYEDVDWTSEAAQL</sequence>
<evidence type="ECO:0000256" key="5">
    <source>
        <dbReference type="SAM" id="MobiDB-lite"/>
    </source>
</evidence>
<dbReference type="Gene3D" id="4.10.240.10">
    <property type="entry name" value="Zn(2)-C6 fungal-type DNA-binding domain"/>
    <property type="match status" value="1"/>
</dbReference>
<reference evidence="7 8" key="1">
    <citation type="submission" date="2015-01" db="EMBL/GenBank/DDBJ databases">
        <title>The Genome Sequence of Exophiala xenobiotica CBS118157.</title>
        <authorList>
            <consortium name="The Broad Institute Genomics Platform"/>
            <person name="Cuomo C."/>
            <person name="de Hoog S."/>
            <person name="Gorbushina A."/>
            <person name="Stielow B."/>
            <person name="Teixiera M."/>
            <person name="Abouelleil A."/>
            <person name="Chapman S.B."/>
            <person name="Priest M."/>
            <person name="Young S.K."/>
            <person name="Wortman J."/>
            <person name="Nusbaum C."/>
            <person name="Birren B."/>
        </authorList>
    </citation>
    <scope>NUCLEOTIDE SEQUENCE [LARGE SCALE GENOMIC DNA]</scope>
    <source>
        <strain evidence="7 8">CBS 118157</strain>
    </source>
</reference>
<organism evidence="7 8">
    <name type="scientific">Exophiala xenobiotica</name>
    <dbReference type="NCBI Taxonomy" id="348802"/>
    <lineage>
        <taxon>Eukaryota</taxon>
        <taxon>Fungi</taxon>
        <taxon>Dikarya</taxon>
        <taxon>Ascomycota</taxon>
        <taxon>Pezizomycotina</taxon>
        <taxon>Eurotiomycetes</taxon>
        <taxon>Chaetothyriomycetidae</taxon>
        <taxon>Chaetothyriales</taxon>
        <taxon>Herpotrichiellaceae</taxon>
        <taxon>Exophiala</taxon>
    </lineage>
</organism>
<keyword evidence="4" id="KW-0539">Nucleus</keyword>
<dbReference type="GeneID" id="25322063"/>
<dbReference type="Proteomes" id="UP000054342">
    <property type="component" value="Unassembled WGS sequence"/>
</dbReference>
<evidence type="ECO:0000256" key="3">
    <source>
        <dbReference type="ARBA" id="ARBA00023163"/>
    </source>
</evidence>
<keyword evidence="8" id="KW-1185">Reference proteome</keyword>
<evidence type="ECO:0000313" key="7">
    <source>
        <dbReference type="EMBL" id="KIW59893.1"/>
    </source>
</evidence>
<dbReference type="SMART" id="SM00066">
    <property type="entry name" value="GAL4"/>
    <property type="match status" value="1"/>
</dbReference>
<dbReference type="PANTHER" id="PTHR47256:SF1">
    <property type="entry name" value="ZN(II)2CYS6 TRANSCRIPTION FACTOR (EUROFUNG)"/>
    <property type="match status" value="1"/>
</dbReference>
<dbReference type="AlphaFoldDB" id="A0A0D2EVX5"/>
<feature type="domain" description="Zn(2)-C6 fungal-type" evidence="6">
    <location>
        <begin position="56"/>
        <end position="85"/>
    </location>
</feature>
<dbReference type="HOGENOM" id="CLU_124535_0_0_1"/>
<dbReference type="GO" id="GO:0003677">
    <property type="term" value="F:DNA binding"/>
    <property type="evidence" value="ECO:0007669"/>
    <property type="project" value="UniProtKB-KW"/>
</dbReference>
<dbReference type="InterPro" id="IPR001138">
    <property type="entry name" value="Zn2Cys6_DnaBD"/>
</dbReference>
<keyword evidence="3" id="KW-0804">Transcription</keyword>
<evidence type="ECO:0000259" key="6">
    <source>
        <dbReference type="PROSITE" id="PS50048"/>
    </source>
</evidence>
<evidence type="ECO:0000256" key="4">
    <source>
        <dbReference type="ARBA" id="ARBA00023242"/>
    </source>
</evidence>
<evidence type="ECO:0000313" key="8">
    <source>
        <dbReference type="Proteomes" id="UP000054342"/>
    </source>
</evidence>
<dbReference type="InterPro" id="IPR036864">
    <property type="entry name" value="Zn2-C6_fun-type_DNA-bd_sf"/>
</dbReference>
<dbReference type="Pfam" id="PF00172">
    <property type="entry name" value="Zn_clus"/>
    <property type="match status" value="1"/>
</dbReference>
<dbReference type="InterPro" id="IPR053187">
    <property type="entry name" value="Notoamide_regulator"/>
</dbReference>
<dbReference type="EMBL" id="KN847317">
    <property type="protein sequence ID" value="KIW59893.1"/>
    <property type="molecule type" value="Genomic_DNA"/>
</dbReference>
<evidence type="ECO:0000256" key="2">
    <source>
        <dbReference type="ARBA" id="ARBA00023125"/>
    </source>
</evidence>
<keyword evidence="1" id="KW-0805">Transcription regulation</keyword>
<name>A0A0D2EVX5_9EURO</name>
<keyword evidence="2" id="KW-0238">DNA-binding</keyword>
<dbReference type="RefSeq" id="XP_013320477.1">
    <property type="nucleotide sequence ID" value="XM_013465023.1"/>
</dbReference>
<dbReference type="SUPFAM" id="SSF57701">
    <property type="entry name" value="Zn2/Cys6 DNA-binding domain"/>
    <property type="match status" value="1"/>
</dbReference>
<evidence type="ECO:0000256" key="1">
    <source>
        <dbReference type="ARBA" id="ARBA00023015"/>
    </source>
</evidence>
<dbReference type="OrthoDB" id="4356994at2759"/>
<protein>
    <recommendedName>
        <fullName evidence="6">Zn(2)-C6 fungal-type domain-containing protein</fullName>
    </recommendedName>
</protein>
<dbReference type="GO" id="GO:0000981">
    <property type="term" value="F:DNA-binding transcription factor activity, RNA polymerase II-specific"/>
    <property type="evidence" value="ECO:0007669"/>
    <property type="project" value="InterPro"/>
</dbReference>